<keyword evidence="4" id="KW-1185">Reference proteome</keyword>
<feature type="coiled-coil region" evidence="1">
    <location>
        <begin position="33"/>
        <end position="60"/>
    </location>
</feature>
<proteinExistence type="predicted"/>
<dbReference type="EMBL" id="OU892278">
    <property type="protein sequence ID" value="CAG9764357.1"/>
    <property type="molecule type" value="Genomic_DNA"/>
</dbReference>
<keyword evidence="1" id="KW-0175">Coiled coil</keyword>
<evidence type="ECO:0000256" key="2">
    <source>
        <dbReference type="SAM" id="MobiDB-lite"/>
    </source>
</evidence>
<feature type="region of interest" description="Disordered" evidence="2">
    <location>
        <begin position="193"/>
        <end position="249"/>
    </location>
</feature>
<dbReference type="OrthoDB" id="6059368at2759"/>
<evidence type="ECO:0000313" key="4">
    <source>
        <dbReference type="Proteomes" id="UP001152799"/>
    </source>
</evidence>
<dbReference type="AlphaFoldDB" id="A0A9N9MKX0"/>
<accession>A0A9N9MKX0</accession>
<dbReference type="Proteomes" id="UP001152799">
    <property type="component" value="Chromosome 2"/>
</dbReference>
<protein>
    <submittedName>
        <fullName evidence="3">Uncharacterized protein</fullName>
    </submittedName>
</protein>
<organism evidence="3 4">
    <name type="scientific">Ceutorhynchus assimilis</name>
    <name type="common">cabbage seed weevil</name>
    <dbReference type="NCBI Taxonomy" id="467358"/>
    <lineage>
        <taxon>Eukaryota</taxon>
        <taxon>Metazoa</taxon>
        <taxon>Ecdysozoa</taxon>
        <taxon>Arthropoda</taxon>
        <taxon>Hexapoda</taxon>
        <taxon>Insecta</taxon>
        <taxon>Pterygota</taxon>
        <taxon>Neoptera</taxon>
        <taxon>Endopterygota</taxon>
        <taxon>Coleoptera</taxon>
        <taxon>Polyphaga</taxon>
        <taxon>Cucujiformia</taxon>
        <taxon>Curculionidae</taxon>
        <taxon>Ceutorhynchinae</taxon>
        <taxon>Ceutorhynchus</taxon>
    </lineage>
</organism>
<reference evidence="3" key="1">
    <citation type="submission" date="2022-01" db="EMBL/GenBank/DDBJ databases">
        <authorList>
            <person name="King R."/>
        </authorList>
    </citation>
    <scope>NUCLEOTIDE SEQUENCE</scope>
</reference>
<gene>
    <name evidence="3" type="ORF">CEUTPL_LOCUS4997</name>
</gene>
<sequence>MGEPTTINEMYKLLQGDNQKQTELLTGKILKSENNIKLQIKKSNQKLEILKENQIVLERKIRRNNIIFFGFKSANQRTLIQDVIAKLNDIFSLKIILTDINNIYRLGKGDDAPVLIEFISFLKKSEIFENPEKLRSLKNTQYAISNDLCEEDRKTQKILRKHLKQAKEENKVAKIRGLRLEINNTLYTVEELEQLSESETEASSSDESDSSQTTEQGQKIHNSRQNKNKRKNKKSPGGVKTRSNKKKKH</sequence>
<feature type="compositionally biased region" description="Acidic residues" evidence="2">
    <location>
        <begin position="193"/>
        <end position="209"/>
    </location>
</feature>
<feature type="compositionally biased region" description="Basic residues" evidence="2">
    <location>
        <begin position="221"/>
        <end position="234"/>
    </location>
</feature>
<evidence type="ECO:0000256" key="1">
    <source>
        <dbReference type="SAM" id="Coils"/>
    </source>
</evidence>
<name>A0A9N9MKX0_9CUCU</name>
<evidence type="ECO:0000313" key="3">
    <source>
        <dbReference type="EMBL" id="CAG9764357.1"/>
    </source>
</evidence>